<gene>
    <name evidence="8" type="primary">Mrpl43</name>
</gene>
<comment type="similarity">
    <text evidence="2">Belongs to the mitochondrion-specific ribosomal protein mL43 family.</text>
</comment>
<dbReference type="SMART" id="SM00916">
    <property type="entry name" value="L51_S25_CI-B8"/>
    <property type="match status" value="1"/>
</dbReference>
<protein>
    <recommendedName>
        <fullName evidence="6">Large ribosomal subunit protein mL43</fullName>
    </recommendedName>
</protein>
<evidence type="ECO:0000256" key="1">
    <source>
        <dbReference type="ARBA" id="ARBA00004173"/>
    </source>
</evidence>
<reference evidence="8" key="1">
    <citation type="submission" date="2020-04" db="EMBL/GenBank/DDBJ databases">
        <authorList>
            <person name="Neveu A P."/>
        </authorList>
    </citation>
    <scope>NUCLEOTIDE SEQUENCE</scope>
    <source>
        <tissue evidence="8">Whole embryo</tissue>
    </source>
</reference>
<proteinExistence type="evidence at transcript level"/>
<dbReference type="InterPro" id="IPR039927">
    <property type="entry name" value="Ribosomal_mL43"/>
</dbReference>
<dbReference type="GO" id="GO:0005762">
    <property type="term" value="C:mitochondrial large ribosomal subunit"/>
    <property type="evidence" value="ECO:0007669"/>
    <property type="project" value="TreeGrafter"/>
</dbReference>
<dbReference type="EMBL" id="LR788118">
    <property type="protein sequence ID" value="CAB3263980.1"/>
    <property type="molecule type" value="mRNA"/>
</dbReference>
<dbReference type="PANTHER" id="PTHR21396">
    <property type="entry name" value="39S RIBOSOMAL PROTEIN L43"/>
    <property type="match status" value="1"/>
</dbReference>
<accession>A0A6F9DLS8</accession>
<keyword evidence="4" id="KW-0496">Mitochondrion</keyword>
<dbReference type="Gene3D" id="3.40.30.10">
    <property type="entry name" value="Glutaredoxin"/>
    <property type="match status" value="1"/>
</dbReference>
<dbReference type="GO" id="GO:0003735">
    <property type="term" value="F:structural constituent of ribosome"/>
    <property type="evidence" value="ECO:0007669"/>
    <property type="project" value="InterPro"/>
</dbReference>
<evidence type="ECO:0000313" key="8">
    <source>
        <dbReference type="EMBL" id="CAB3263980.1"/>
    </source>
</evidence>
<dbReference type="PANTHER" id="PTHR21396:SF2">
    <property type="entry name" value="LARGE RIBOSOMAL SUBUNIT PROTEIN ML43"/>
    <property type="match status" value="1"/>
</dbReference>
<feature type="domain" description="Ribosomal protein/NADH dehydrogenase" evidence="7">
    <location>
        <begin position="42"/>
        <end position="115"/>
    </location>
</feature>
<dbReference type="Pfam" id="PF05047">
    <property type="entry name" value="L51_S25_CI-B8"/>
    <property type="match status" value="1"/>
</dbReference>
<keyword evidence="3 8" id="KW-0689">Ribosomal protein</keyword>
<dbReference type="SUPFAM" id="SSF52833">
    <property type="entry name" value="Thioredoxin-like"/>
    <property type="match status" value="1"/>
</dbReference>
<dbReference type="InterPro" id="IPR036249">
    <property type="entry name" value="Thioredoxin-like_sf"/>
</dbReference>
<comment type="subcellular location">
    <subcellularLocation>
        <location evidence="1">Mitochondrion</location>
    </subcellularLocation>
</comment>
<dbReference type="GO" id="GO:0032543">
    <property type="term" value="P:mitochondrial translation"/>
    <property type="evidence" value="ECO:0007669"/>
    <property type="project" value="InterPro"/>
</dbReference>
<evidence type="ECO:0000256" key="3">
    <source>
        <dbReference type="ARBA" id="ARBA00022980"/>
    </source>
</evidence>
<evidence type="ECO:0000259" key="7">
    <source>
        <dbReference type="SMART" id="SM00916"/>
    </source>
</evidence>
<sequence>MTAPGFGFTARSRPSGFLKTVLQSGMGRPVKQLKRVTLQFCDNGSKSRFARLFVENHLTDFARKHPTVVVYAMPKRDAMPQVCAEYLNGEEEMHELDHKHPDEILEAVETLAGRSGLPLIRIRKDWHTYTPSIQGEWHPFVNKKDYDIQKKIDFSIKLWDAWTPRKNAWAKYYRADELDKLTNRPILTYEEKSELPLGKWGPQLPPIY</sequence>
<evidence type="ECO:0000256" key="5">
    <source>
        <dbReference type="ARBA" id="ARBA00023274"/>
    </source>
</evidence>
<name>A0A6F9DLS8_9ASCI</name>
<organism evidence="8">
    <name type="scientific">Phallusia mammillata</name>
    <dbReference type="NCBI Taxonomy" id="59560"/>
    <lineage>
        <taxon>Eukaryota</taxon>
        <taxon>Metazoa</taxon>
        <taxon>Chordata</taxon>
        <taxon>Tunicata</taxon>
        <taxon>Ascidiacea</taxon>
        <taxon>Phlebobranchia</taxon>
        <taxon>Ascidiidae</taxon>
        <taxon>Phallusia</taxon>
    </lineage>
</organism>
<evidence type="ECO:0000256" key="4">
    <source>
        <dbReference type="ARBA" id="ARBA00023128"/>
    </source>
</evidence>
<keyword evidence="5" id="KW-0687">Ribonucleoprotein</keyword>
<evidence type="ECO:0000256" key="6">
    <source>
        <dbReference type="ARBA" id="ARBA00035188"/>
    </source>
</evidence>
<dbReference type="InterPro" id="IPR007741">
    <property type="entry name" value="Ribosomal_mL43/mS25/NADH_DH"/>
</dbReference>
<dbReference type="AlphaFoldDB" id="A0A6F9DLS8"/>
<evidence type="ECO:0000256" key="2">
    <source>
        <dbReference type="ARBA" id="ARBA00006073"/>
    </source>
</evidence>